<evidence type="ECO:0000256" key="1">
    <source>
        <dbReference type="ARBA" id="ARBA00023002"/>
    </source>
</evidence>
<organism evidence="4 5">
    <name type="scientific">Alicycliphilus denitrificans</name>
    <dbReference type="NCBI Taxonomy" id="179636"/>
    <lineage>
        <taxon>Bacteria</taxon>
        <taxon>Pseudomonadati</taxon>
        <taxon>Pseudomonadota</taxon>
        <taxon>Betaproteobacteria</taxon>
        <taxon>Burkholderiales</taxon>
        <taxon>Comamonadaceae</taxon>
        <taxon>Alicycliphilus</taxon>
    </lineage>
</organism>
<dbReference type="CDD" id="cd19946">
    <property type="entry name" value="GlpA-like_Fer2_BFD-like"/>
    <property type="match status" value="1"/>
</dbReference>
<dbReference type="PRINTS" id="PR00368">
    <property type="entry name" value="FADPNR"/>
</dbReference>
<accession>A0A859A013</accession>
<keyword evidence="1" id="KW-0560">Oxidoreductase</keyword>
<dbReference type="InterPro" id="IPR051691">
    <property type="entry name" value="Metab_Enz_Cyan_OpOx_G3PDH"/>
</dbReference>
<dbReference type="InterPro" id="IPR036188">
    <property type="entry name" value="FAD/NAD-bd_sf"/>
</dbReference>
<dbReference type="InterPro" id="IPR017224">
    <property type="entry name" value="Opine_Oxase_asu/HCN_bsu"/>
</dbReference>
<sequence>MKKVDDAKAGIEFTHDLVIIGAGPAGMSAAVAAAACGLRAVVLDEQPRPGGQIYRNVTVAAPTVANLLGPDYRHGAVLAQRFAASGVEVHHDTFVWDMAQDLTVTAQTSGKSFHVRAPQLLMASGAMERPSPLPGWTLPGVLNAGAAQIALKTAAQVPQGRVVLVGGGPLLLLVACQLLQAGTRIAGIVETSPASNRARAIRHVLGALGAPALLAKGLRMLWRLRRAGVPIFKEATDLRIEGVEGAADTDGNQRVKAVSFTAGGTGYRLEADVALLHHGVVPNTQASRLLRVDHVWSDAQLAWQPQVDVWGQTSLEGFRIAGDGAAIAGALAAEASGAIAAIGAALALGRLDAERAQQMAAPWRNRLARQTSIRPFLDALYRPPEWLIDCDDDTVVCRCEEVTAGRVREMARLGCEGPNQTKFFSRCGMGPCQGRMCGITVTQILAQALNRPPAQVGAYRIRAPLKPVSLGSLAALAQTTASPKPSSH</sequence>
<dbReference type="PANTHER" id="PTHR42949:SF3">
    <property type="entry name" value="ANAEROBIC GLYCEROL-3-PHOSPHATE DEHYDROGENASE SUBUNIT B"/>
    <property type="match status" value="1"/>
</dbReference>
<dbReference type="Proteomes" id="UP000500755">
    <property type="component" value="Chromosome"/>
</dbReference>
<dbReference type="Pfam" id="PF07992">
    <property type="entry name" value="Pyr_redox_2"/>
    <property type="match status" value="1"/>
</dbReference>
<reference evidence="4 5" key="1">
    <citation type="submission" date="2020-05" db="EMBL/GenBank/DDBJ databases">
        <title>Complete genome sequence of Alicycliphilus denitrificans DP3.</title>
        <authorList>
            <person name="Chen X."/>
        </authorList>
    </citation>
    <scope>NUCLEOTIDE SEQUENCE [LARGE SCALE GENOMIC DNA]</scope>
    <source>
        <strain evidence="4 5">DP3</strain>
    </source>
</reference>
<proteinExistence type="predicted"/>
<dbReference type="InterPro" id="IPR041117">
    <property type="entry name" value="SoxA_A3"/>
</dbReference>
<dbReference type="SUPFAM" id="SSF51905">
    <property type="entry name" value="FAD/NAD(P)-binding domain"/>
    <property type="match status" value="1"/>
</dbReference>
<dbReference type="PANTHER" id="PTHR42949">
    <property type="entry name" value="ANAEROBIC GLYCEROL-3-PHOSPHATE DEHYDROGENASE SUBUNIT B"/>
    <property type="match status" value="1"/>
</dbReference>
<dbReference type="EMBL" id="CP051298">
    <property type="protein sequence ID" value="QKD46342.1"/>
    <property type="molecule type" value="Genomic_DNA"/>
</dbReference>
<dbReference type="Pfam" id="PF17806">
    <property type="entry name" value="SO_alpha_A3"/>
    <property type="match status" value="1"/>
</dbReference>
<dbReference type="GO" id="GO:0016491">
    <property type="term" value="F:oxidoreductase activity"/>
    <property type="evidence" value="ECO:0007669"/>
    <property type="project" value="UniProtKB-KW"/>
</dbReference>
<dbReference type="PIRSF" id="PIRSF037495">
    <property type="entry name" value="Opine_OX_OoxA/HcnB"/>
    <property type="match status" value="1"/>
</dbReference>
<name>A0A859A013_9BURK</name>
<dbReference type="Gene3D" id="1.10.10.1100">
    <property type="entry name" value="BFD-like [2Fe-2S]-binding domain"/>
    <property type="match status" value="1"/>
</dbReference>
<feature type="domain" description="SoxA A3" evidence="3">
    <location>
        <begin position="396"/>
        <end position="475"/>
    </location>
</feature>
<feature type="domain" description="FAD/NAD(P)-binding" evidence="2">
    <location>
        <begin position="16"/>
        <end position="335"/>
    </location>
</feature>
<dbReference type="PRINTS" id="PR00469">
    <property type="entry name" value="PNDRDTASEII"/>
</dbReference>
<dbReference type="Gene3D" id="3.50.50.60">
    <property type="entry name" value="FAD/NAD(P)-binding domain"/>
    <property type="match status" value="2"/>
</dbReference>
<evidence type="ECO:0000313" key="5">
    <source>
        <dbReference type="Proteomes" id="UP000500755"/>
    </source>
</evidence>
<dbReference type="InterPro" id="IPR023753">
    <property type="entry name" value="FAD/NAD-binding_dom"/>
</dbReference>
<dbReference type="InterPro" id="IPR041854">
    <property type="entry name" value="BFD-like_2Fe2S-bd_dom_sf"/>
</dbReference>
<dbReference type="AlphaFoldDB" id="A0A859A013"/>
<evidence type="ECO:0000313" key="4">
    <source>
        <dbReference type="EMBL" id="QKD46342.1"/>
    </source>
</evidence>
<evidence type="ECO:0000259" key="2">
    <source>
        <dbReference type="Pfam" id="PF07992"/>
    </source>
</evidence>
<gene>
    <name evidence="4" type="ORF">HF896_15490</name>
</gene>
<protein>
    <submittedName>
        <fullName evidence="4">FAD-dependent oxidoreductase</fullName>
    </submittedName>
</protein>
<evidence type="ECO:0000259" key="3">
    <source>
        <dbReference type="Pfam" id="PF17806"/>
    </source>
</evidence>